<name>A0A858BU28_9FIRM</name>
<gene>
    <name evidence="2" type="ORF">Ami103574_04240</name>
</gene>
<evidence type="ECO:0000259" key="1">
    <source>
        <dbReference type="Pfam" id="PF12652"/>
    </source>
</evidence>
<sequence length="82" mass="9689">MNRDELMLRVQMLSFVLVDTNLYLDTHPEDRAALGFFNKYNALYENAKMEYEAKFGPLTPAGTNDTNTWSWIDEPWPWQKEV</sequence>
<dbReference type="RefSeq" id="WP_163065441.1">
    <property type="nucleotide sequence ID" value="NZ_CP048649.1"/>
</dbReference>
<accession>A0A858BU28</accession>
<reference evidence="2 3" key="1">
    <citation type="submission" date="2020-02" db="EMBL/GenBank/DDBJ databases">
        <authorList>
            <person name="Kim Y.B."/>
            <person name="Roh S.W."/>
        </authorList>
    </citation>
    <scope>NUCLEOTIDE SEQUENCE [LARGE SCALE GENOMIC DNA]</scope>
    <source>
        <strain evidence="2 3">DSM 103574</strain>
    </source>
</reference>
<organism evidence="2 3">
    <name type="scientific">Aminipila butyrica</name>
    <dbReference type="NCBI Taxonomy" id="433296"/>
    <lineage>
        <taxon>Bacteria</taxon>
        <taxon>Bacillati</taxon>
        <taxon>Bacillota</taxon>
        <taxon>Clostridia</taxon>
        <taxon>Peptostreptococcales</taxon>
        <taxon>Anaerovoracaceae</taxon>
        <taxon>Aminipila</taxon>
    </lineage>
</organism>
<feature type="domain" description="Protein CotJB" evidence="1">
    <location>
        <begin position="5"/>
        <end position="79"/>
    </location>
</feature>
<keyword evidence="2" id="KW-0946">Virion</keyword>
<dbReference type="PIRSF" id="PIRSF010606">
    <property type="entry name" value="Spore_coat_CotJB"/>
    <property type="match status" value="1"/>
</dbReference>
<dbReference type="InterPro" id="IPR016571">
    <property type="entry name" value="Spore_coat_assembly_CotJB"/>
</dbReference>
<proteinExistence type="predicted"/>
<dbReference type="Pfam" id="PF12652">
    <property type="entry name" value="CotJB"/>
    <property type="match status" value="1"/>
</dbReference>
<dbReference type="AlphaFoldDB" id="A0A858BU28"/>
<dbReference type="InterPro" id="IPR024207">
    <property type="entry name" value="CotJB_dom"/>
</dbReference>
<evidence type="ECO:0000313" key="2">
    <source>
        <dbReference type="EMBL" id="QIB68578.1"/>
    </source>
</evidence>
<dbReference type="KEGG" id="abut:Ami103574_04240"/>
<dbReference type="EMBL" id="CP048649">
    <property type="protein sequence ID" value="QIB68578.1"/>
    <property type="molecule type" value="Genomic_DNA"/>
</dbReference>
<keyword evidence="3" id="KW-1185">Reference proteome</keyword>
<dbReference type="Proteomes" id="UP000466848">
    <property type="component" value="Chromosome"/>
</dbReference>
<evidence type="ECO:0000313" key="3">
    <source>
        <dbReference type="Proteomes" id="UP000466848"/>
    </source>
</evidence>
<keyword evidence="2" id="KW-0167">Capsid protein</keyword>
<protein>
    <submittedName>
        <fullName evidence="2">Spore coat protein CotJB</fullName>
    </submittedName>
</protein>